<reference evidence="4" key="1">
    <citation type="submission" date="2019-11" db="EMBL/GenBank/DDBJ databases">
        <authorList>
            <person name="Feng L."/>
        </authorList>
    </citation>
    <scope>NUCLEOTIDE SEQUENCE</scope>
    <source>
        <strain evidence="4">ElimosumLFYP34</strain>
    </source>
</reference>
<organism evidence="4">
    <name type="scientific">Eubacterium limosum</name>
    <dbReference type="NCBI Taxonomy" id="1736"/>
    <lineage>
        <taxon>Bacteria</taxon>
        <taxon>Bacillati</taxon>
        <taxon>Bacillota</taxon>
        <taxon>Clostridia</taxon>
        <taxon>Eubacteriales</taxon>
        <taxon>Eubacteriaceae</taxon>
        <taxon>Eubacterium</taxon>
    </lineage>
</organism>
<dbReference type="Gene3D" id="3.40.50.10490">
    <property type="entry name" value="Glucose-6-phosphate isomerase like protein, domain 1"/>
    <property type="match status" value="1"/>
</dbReference>
<gene>
    <name evidence="4" type="primary">rpiR</name>
    <name evidence="4" type="ORF">ELLFYP34_03110</name>
</gene>
<keyword evidence="1" id="KW-0805">Transcription regulation</keyword>
<dbReference type="PROSITE" id="PS51071">
    <property type="entry name" value="HTH_RPIR"/>
    <property type="match status" value="1"/>
</dbReference>
<dbReference type="EMBL" id="CACRTR010000009">
    <property type="protein sequence ID" value="VYU27234.1"/>
    <property type="molecule type" value="Genomic_DNA"/>
</dbReference>
<dbReference type="GeneID" id="68365278"/>
<dbReference type="SUPFAM" id="SSF53697">
    <property type="entry name" value="SIS domain"/>
    <property type="match status" value="1"/>
</dbReference>
<accession>A0A6N3DHJ3</accession>
<dbReference type="GO" id="GO:0003677">
    <property type="term" value="F:DNA binding"/>
    <property type="evidence" value="ECO:0007669"/>
    <property type="project" value="UniProtKB-KW"/>
</dbReference>
<dbReference type="AlphaFoldDB" id="A0A6N3DHJ3"/>
<dbReference type="InterPro" id="IPR001347">
    <property type="entry name" value="SIS_dom"/>
</dbReference>
<dbReference type="InterPro" id="IPR009057">
    <property type="entry name" value="Homeodomain-like_sf"/>
</dbReference>
<evidence type="ECO:0000313" key="4">
    <source>
        <dbReference type="EMBL" id="VYU27234.1"/>
    </source>
</evidence>
<dbReference type="InterPro" id="IPR047640">
    <property type="entry name" value="RpiR-like"/>
</dbReference>
<dbReference type="PROSITE" id="PS51464">
    <property type="entry name" value="SIS"/>
    <property type="match status" value="1"/>
</dbReference>
<evidence type="ECO:0000256" key="3">
    <source>
        <dbReference type="ARBA" id="ARBA00023163"/>
    </source>
</evidence>
<dbReference type="PANTHER" id="PTHR30514">
    <property type="entry name" value="GLUCOKINASE"/>
    <property type="match status" value="1"/>
</dbReference>
<proteinExistence type="predicted"/>
<dbReference type="InterPro" id="IPR036388">
    <property type="entry name" value="WH-like_DNA-bd_sf"/>
</dbReference>
<name>A0A6N3DHJ3_EUBLI</name>
<dbReference type="CDD" id="cd05013">
    <property type="entry name" value="SIS_RpiR"/>
    <property type="match status" value="1"/>
</dbReference>
<dbReference type="SUPFAM" id="SSF46689">
    <property type="entry name" value="Homeodomain-like"/>
    <property type="match status" value="1"/>
</dbReference>
<dbReference type="InterPro" id="IPR035472">
    <property type="entry name" value="RpiR-like_SIS"/>
</dbReference>
<dbReference type="Pfam" id="PF01418">
    <property type="entry name" value="HTH_6"/>
    <property type="match status" value="1"/>
</dbReference>
<dbReference type="Gene3D" id="1.10.10.10">
    <property type="entry name" value="Winged helix-like DNA-binding domain superfamily/Winged helix DNA-binding domain"/>
    <property type="match status" value="1"/>
</dbReference>
<dbReference type="GO" id="GO:0003700">
    <property type="term" value="F:DNA-binding transcription factor activity"/>
    <property type="evidence" value="ECO:0007669"/>
    <property type="project" value="InterPro"/>
</dbReference>
<dbReference type="PANTHER" id="PTHR30514:SF21">
    <property type="entry name" value="RPIR-FAMILY TRANSCRIPTIONAL REGULATOR"/>
    <property type="match status" value="1"/>
</dbReference>
<dbReference type="InterPro" id="IPR046348">
    <property type="entry name" value="SIS_dom_sf"/>
</dbReference>
<protein>
    <submittedName>
        <fullName evidence="4">HTH-type transcriptional regulator RpiR</fullName>
    </submittedName>
</protein>
<keyword evidence="2" id="KW-0238">DNA-binding</keyword>
<evidence type="ECO:0000256" key="2">
    <source>
        <dbReference type="ARBA" id="ARBA00023125"/>
    </source>
</evidence>
<sequence length="273" mass="30537">MSDYQRTVIPVIEAAYDSMTAVEKTIADFFINNNERMDFAAKRVAQRLFVSEASLSRFAKKCGFKGYREFLYHYDSTFTQNKKVVDNLTKGVLNTYQELLNKSYALVDEQQMQRIALRLGRNPRVFVYGKGSSGMAAQEVKLRFMRLGLDVEAIVDTHIMKMNSVLVNEKSLVIGISIRGKTPEVLSSLRAAKEHGAKTVLITGNAAGSYPYCDEILPIAVTKNLEGGNIISPQFPILVMVDIFYAYFLNTDLVSKSALYLNTLGALSKVPEE</sequence>
<dbReference type="RefSeq" id="WP_013382764.1">
    <property type="nucleotide sequence ID" value="NZ_JAJCLO010000010.1"/>
</dbReference>
<keyword evidence="3" id="KW-0804">Transcription</keyword>
<dbReference type="GO" id="GO:0097367">
    <property type="term" value="F:carbohydrate derivative binding"/>
    <property type="evidence" value="ECO:0007669"/>
    <property type="project" value="InterPro"/>
</dbReference>
<dbReference type="GO" id="GO:1901135">
    <property type="term" value="P:carbohydrate derivative metabolic process"/>
    <property type="evidence" value="ECO:0007669"/>
    <property type="project" value="InterPro"/>
</dbReference>
<dbReference type="InterPro" id="IPR000281">
    <property type="entry name" value="HTH_RpiR"/>
</dbReference>
<dbReference type="Pfam" id="PF01380">
    <property type="entry name" value="SIS"/>
    <property type="match status" value="1"/>
</dbReference>
<evidence type="ECO:0000256" key="1">
    <source>
        <dbReference type="ARBA" id="ARBA00023015"/>
    </source>
</evidence>